<protein>
    <recommendedName>
        <fullName evidence="1">peptide chain release factor N(5)-glutamine methyltransferase</fullName>
        <ecNumber evidence="1">2.1.1.297</ecNumber>
    </recommendedName>
</protein>
<reference evidence="7 8" key="1">
    <citation type="submission" date="2014-04" db="EMBL/GenBank/DDBJ databases">
        <title>Characterization and application of a salt tolerant electro-active bacterium.</title>
        <authorList>
            <person name="Yang L."/>
            <person name="Wei S."/>
            <person name="Tay Q.X.M."/>
        </authorList>
    </citation>
    <scope>NUCLEOTIDE SEQUENCE [LARGE SCALE GENOMIC DNA]</scope>
    <source>
        <strain evidence="7 8">LY1</strain>
    </source>
</reference>
<evidence type="ECO:0000313" key="7">
    <source>
        <dbReference type="EMBL" id="KEO73367.1"/>
    </source>
</evidence>
<dbReference type="GO" id="GO:0102559">
    <property type="term" value="F:peptide chain release factor N(5)-glutamine methyltransferase activity"/>
    <property type="evidence" value="ECO:0007669"/>
    <property type="project" value="UniProtKB-EC"/>
</dbReference>
<dbReference type="NCBIfam" id="TIGR00536">
    <property type="entry name" value="hemK_fam"/>
    <property type="match status" value="1"/>
</dbReference>
<dbReference type="AlphaFoldDB" id="A0A074LHU4"/>
<gene>
    <name evidence="7" type="ORF">EL17_13570</name>
</gene>
<evidence type="ECO:0000259" key="6">
    <source>
        <dbReference type="Pfam" id="PF05175"/>
    </source>
</evidence>
<dbReference type="RefSeq" id="WP_035075294.1">
    <property type="nucleotide sequence ID" value="NZ_JMIH01000022.1"/>
</dbReference>
<keyword evidence="8" id="KW-1185">Reference proteome</keyword>
<evidence type="ECO:0000256" key="3">
    <source>
        <dbReference type="ARBA" id="ARBA00022679"/>
    </source>
</evidence>
<name>A0A074LHU4_9BACT</name>
<dbReference type="Pfam" id="PF05175">
    <property type="entry name" value="MTS"/>
    <property type="match status" value="1"/>
</dbReference>
<evidence type="ECO:0000256" key="2">
    <source>
        <dbReference type="ARBA" id="ARBA00022603"/>
    </source>
</evidence>
<dbReference type="InterPro" id="IPR002052">
    <property type="entry name" value="DNA_methylase_N6_adenine_CS"/>
</dbReference>
<dbReference type="SUPFAM" id="SSF53335">
    <property type="entry name" value="S-adenosyl-L-methionine-dependent methyltransferases"/>
    <property type="match status" value="1"/>
</dbReference>
<dbReference type="InterPro" id="IPR007848">
    <property type="entry name" value="Small_mtfrase_dom"/>
</dbReference>
<feature type="domain" description="Methyltransferase small" evidence="6">
    <location>
        <begin position="111"/>
        <end position="197"/>
    </location>
</feature>
<dbReference type="STRING" id="1048983.EL17_13570"/>
<evidence type="ECO:0000256" key="1">
    <source>
        <dbReference type="ARBA" id="ARBA00012771"/>
    </source>
</evidence>
<dbReference type="InterPro" id="IPR029063">
    <property type="entry name" value="SAM-dependent_MTases_sf"/>
</dbReference>
<dbReference type="InterPro" id="IPR050320">
    <property type="entry name" value="N5-glutamine_MTase"/>
</dbReference>
<proteinExistence type="predicted"/>
<keyword evidence="3 7" id="KW-0808">Transferase</keyword>
<dbReference type="PROSITE" id="PS00092">
    <property type="entry name" value="N6_MTASE"/>
    <property type="match status" value="1"/>
</dbReference>
<dbReference type="GO" id="GO:0003676">
    <property type="term" value="F:nucleic acid binding"/>
    <property type="evidence" value="ECO:0007669"/>
    <property type="project" value="InterPro"/>
</dbReference>
<dbReference type="OrthoDB" id="9800643at2"/>
<evidence type="ECO:0000313" key="8">
    <source>
        <dbReference type="Proteomes" id="UP000027821"/>
    </source>
</evidence>
<accession>A0A074LHU4</accession>
<comment type="caution">
    <text evidence="7">The sequence shown here is derived from an EMBL/GenBank/DDBJ whole genome shotgun (WGS) entry which is preliminary data.</text>
</comment>
<dbReference type="EC" id="2.1.1.297" evidence="1"/>
<evidence type="ECO:0000256" key="5">
    <source>
        <dbReference type="ARBA" id="ARBA00048391"/>
    </source>
</evidence>
<keyword evidence="4" id="KW-0949">S-adenosyl-L-methionine</keyword>
<dbReference type="Gene3D" id="1.10.8.10">
    <property type="entry name" value="DNA helicase RuvA subunit, C-terminal domain"/>
    <property type="match status" value="1"/>
</dbReference>
<dbReference type="eggNOG" id="COG2890">
    <property type="taxonomic scope" value="Bacteria"/>
</dbReference>
<dbReference type="NCBIfam" id="TIGR03534">
    <property type="entry name" value="RF_mod_PrmC"/>
    <property type="match status" value="1"/>
</dbReference>
<keyword evidence="2 7" id="KW-0489">Methyltransferase</keyword>
<organism evidence="7 8">
    <name type="scientific">Anditalea andensis</name>
    <dbReference type="NCBI Taxonomy" id="1048983"/>
    <lineage>
        <taxon>Bacteria</taxon>
        <taxon>Pseudomonadati</taxon>
        <taxon>Bacteroidota</taxon>
        <taxon>Cytophagia</taxon>
        <taxon>Cytophagales</taxon>
        <taxon>Cytophagaceae</taxon>
        <taxon>Anditalea</taxon>
    </lineage>
</organism>
<dbReference type="Gene3D" id="3.40.50.150">
    <property type="entry name" value="Vaccinia Virus protein VP39"/>
    <property type="match status" value="1"/>
</dbReference>
<dbReference type="GO" id="GO:0032259">
    <property type="term" value="P:methylation"/>
    <property type="evidence" value="ECO:0007669"/>
    <property type="project" value="UniProtKB-KW"/>
</dbReference>
<comment type="catalytic activity">
    <reaction evidence="5">
        <text>L-glutaminyl-[peptide chain release factor] + S-adenosyl-L-methionine = N(5)-methyl-L-glutaminyl-[peptide chain release factor] + S-adenosyl-L-homocysteine + H(+)</text>
        <dbReference type="Rhea" id="RHEA:42896"/>
        <dbReference type="Rhea" id="RHEA-COMP:10271"/>
        <dbReference type="Rhea" id="RHEA-COMP:10272"/>
        <dbReference type="ChEBI" id="CHEBI:15378"/>
        <dbReference type="ChEBI" id="CHEBI:30011"/>
        <dbReference type="ChEBI" id="CHEBI:57856"/>
        <dbReference type="ChEBI" id="CHEBI:59789"/>
        <dbReference type="ChEBI" id="CHEBI:61891"/>
        <dbReference type="EC" id="2.1.1.297"/>
    </reaction>
</comment>
<dbReference type="EMBL" id="JMIH01000022">
    <property type="protein sequence ID" value="KEO73367.1"/>
    <property type="molecule type" value="Genomic_DNA"/>
</dbReference>
<dbReference type="CDD" id="cd02440">
    <property type="entry name" value="AdoMet_MTases"/>
    <property type="match status" value="1"/>
</dbReference>
<evidence type="ECO:0000256" key="4">
    <source>
        <dbReference type="ARBA" id="ARBA00022691"/>
    </source>
</evidence>
<dbReference type="InterPro" id="IPR019874">
    <property type="entry name" value="RF_methyltr_PrmC"/>
</dbReference>
<dbReference type="Proteomes" id="UP000027821">
    <property type="component" value="Unassembled WGS sequence"/>
</dbReference>
<dbReference type="PANTHER" id="PTHR18895">
    <property type="entry name" value="HEMK METHYLTRANSFERASE"/>
    <property type="match status" value="1"/>
</dbReference>
<dbReference type="InterPro" id="IPR004556">
    <property type="entry name" value="HemK-like"/>
</dbReference>
<sequence length="281" mass="31870">MTTSSRELFKNYSEQLKPLYSEQEANSITFWLLEQYLGATRKDILVNKYYDLGESAIEGAFQKVLTGVPIQQVLGWAPFYGREFNINPQVLIPRNETEELVHFIIQETKLSEPRILDIGTGSGCIPITLALEIPDAKLFAVDISPGAIKVAKENALLLKAAVQFYQLDILSEDLPFQDLDLIISNPPYVRESEKKLMHRNVLDHEPHLALFVTDEDPLLFYREISKKAIGSLKTGGKLYFEINEAFVEETRQTMENLGFKNVKALQDLNGKFRIVSGSREA</sequence>
<dbReference type="PANTHER" id="PTHR18895:SF74">
    <property type="entry name" value="MTRF1L RELEASE FACTOR GLUTAMINE METHYLTRANSFERASE"/>
    <property type="match status" value="1"/>
</dbReference>